<dbReference type="EMBL" id="DPVV01000554">
    <property type="protein sequence ID" value="HCL04085.1"/>
    <property type="molecule type" value="Genomic_DNA"/>
</dbReference>
<feature type="chain" id="PRO_5038885426" evidence="2">
    <location>
        <begin position="22"/>
        <end position="237"/>
    </location>
</feature>
<evidence type="ECO:0000313" key="5">
    <source>
        <dbReference type="Proteomes" id="UP000262969"/>
    </source>
</evidence>
<dbReference type="Proteomes" id="UP000262969">
    <property type="component" value="Unassembled WGS sequence"/>
</dbReference>
<name>A0A3D2XC33_9FIRM</name>
<sequence>MKKRYFNVVFAILVLCSMLLLSDKSVETMKHMFSRSKQPKEDHRLTVVIDAGHGGFDPGKVGVNGVLEKDINLAIAMHLKELLELNDLKVVMLRTTDEALHTEGVSGKKASDLKKRVQLMAEANPVLAVSIHQNSFPQESSYGAQVFYYTESEQGKEFAQIMQATLKECITDGNHRMEKPNKDYYLLKKSTCPLLIVECGFLSNHKEAKLLSTEKYQREMAWAIHMGVMRYLNTIEQ</sequence>
<dbReference type="GO" id="GO:0030288">
    <property type="term" value="C:outer membrane-bounded periplasmic space"/>
    <property type="evidence" value="ECO:0007669"/>
    <property type="project" value="TreeGrafter"/>
</dbReference>
<keyword evidence="2" id="KW-0732">Signal</keyword>
<keyword evidence="1" id="KW-0378">Hydrolase</keyword>
<dbReference type="AlphaFoldDB" id="A0A3D2XC33"/>
<proteinExistence type="predicted"/>
<dbReference type="PANTHER" id="PTHR30404">
    <property type="entry name" value="N-ACETYLMURAMOYL-L-ALANINE AMIDASE"/>
    <property type="match status" value="1"/>
</dbReference>
<dbReference type="Pfam" id="PF01520">
    <property type="entry name" value="Amidase_3"/>
    <property type="match status" value="1"/>
</dbReference>
<dbReference type="InterPro" id="IPR050695">
    <property type="entry name" value="N-acetylmuramoyl_amidase_3"/>
</dbReference>
<evidence type="ECO:0000256" key="1">
    <source>
        <dbReference type="ARBA" id="ARBA00022801"/>
    </source>
</evidence>
<evidence type="ECO:0000313" key="4">
    <source>
        <dbReference type="EMBL" id="HCL04085.1"/>
    </source>
</evidence>
<organism evidence="4 5">
    <name type="scientific">Lachnoclostridium phytofermentans</name>
    <dbReference type="NCBI Taxonomy" id="66219"/>
    <lineage>
        <taxon>Bacteria</taxon>
        <taxon>Bacillati</taxon>
        <taxon>Bacillota</taxon>
        <taxon>Clostridia</taxon>
        <taxon>Lachnospirales</taxon>
        <taxon>Lachnospiraceae</taxon>
    </lineage>
</organism>
<dbReference type="Gene3D" id="3.40.630.40">
    <property type="entry name" value="Zn-dependent exopeptidases"/>
    <property type="match status" value="1"/>
</dbReference>
<evidence type="ECO:0000259" key="3">
    <source>
        <dbReference type="SMART" id="SM00646"/>
    </source>
</evidence>
<dbReference type="InterPro" id="IPR002508">
    <property type="entry name" value="MurNAc-LAA_cat"/>
</dbReference>
<dbReference type="GO" id="GO:0008745">
    <property type="term" value="F:N-acetylmuramoyl-L-alanine amidase activity"/>
    <property type="evidence" value="ECO:0007669"/>
    <property type="project" value="InterPro"/>
</dbReference>
<gene>
    <name evidence="4" type="ORF">DHW61_17030</name>
</gene>
<dbReference type="GO" id="GO:0009253">
    <property type="term" value="P:peptidoglycan catabolic process"/>
    <property type="evidence" value="ECO:0007669"/>
    <property type="project" value="InterPro"/>
</dbReference>
<comment type="caution">
    <text evidence="4">The sequence shown here is derived from an EMBL/GenBank/DDBJ whole genome shotgun (WGS) entry which is preliminary data.</text>
</comment>
<reference evidence="4 5" key="1">
    <citation type="journal article" date="2018" name="Nat. Biotechnol.">
        <title>A standardized bacterial taxonomy based on genome phylogeny substantially revises the tree of life.</title>
        <authorList>
            <person name="Parks D.H."/>
            <person name="Chuvochina M."/>
            <person name="Waite D.W."/>
            <person name="Rinke C."/>
            <person name="Skarshewski A."/>
            <person name="Chaumeil P.A."/>
            <person name="Hugenholtz P."/>
        </authorList>
    </citation>
    <scope>NUCLEOTIDE SEQUENCE [LARGE SCALE GENOMIC DNA]</scope>
    <source>
        <strain evidence="4">UBA11728</strain>
    </source>
</reference>
<dbReference type="SMART" id="SM00646">
    <property type="entry name" value="Ami_3"/>
    <property type="match status" value="1"/>
</dbReference>
<dbReference type="SUPFAM" id="SSF53187">
    <property type="entry name" value="Zn-dependent exopeptidases"/>
    <property type="match status" value="1"/>
</dbReference>
<evidence type="ECO:0000256" key="2">
    <source>
        <dbReference type="SAM" id="SignalP"/>
    </source>
</evidence>
<feature type="signal peptide" evidence="2">
    <location>
        <begin position="1"/>
        <end position="21"/>
    </location>
</feature>
<dbReference type="PANTHER" id="PTHR30404:SF0">
    <property type="entry name" value="N-ACETYLMURAMOYL-L-ALANINE AMIDASE AMIC"/>
    <property type="match status" value="1"/>
</dbReference>
<protein>
    <submittedName>
        <fullName evidence="4">N-acetylmuramoyl-L-alanine amidase</fullName>
    </submittedName>
</protein>
<dbReference type="CDD" id="cd02696">
    <property type="entry name" value="MurNAc-LAA"/>
    <property type="match status" value="1"/>
</dbReference>
<feature type="domain" description="MurNAc-LAA" evidence="3">
    <location>
        <begin position="117"/>
        <end position="229"/>
    </location>
</feature>
<accession>A0A3D2XC33</accession>